<evidence type="ECO:0000259" key="2">
    <source>
        <dbReference type="PROSITE" id="PS51339"/>
    </source>
</evidence>
<dbReference type="EMBL" id="BGZK01005099">
    <property type="protein sequence ID" value="GBP12510.1"/>
    <property type="molecule type" value="Genomic_DNA"/>
</dbReference>
<name>A0A4C1TG11_EUMVA</name>
<accession>A0A4C1TG11</accession>
<dbReference type="Pfam" id="PF06602">
    <property type="entry name" value="Myotub-related"/>
    <property type="match status" value="1"/>
</dbReference>
<comment type="caution">
    <text evidence="3">The sequence shown here is derived from an EMBL/GenBank/DDBJ whole genome shotgun (WGS) entry which is preliminary data.</text>
</comment>
<dbReference type="InterPro" id="IPR010569">
    <property type="entry name" value="Myotubularin-like_Pase_dom"/>
</dbReference>
<comment type="similarity">
    <text evidence="1">Belongs to the protein-tyrosine phosphatase family. Non-receptor class myotubularin subfamily.</text>
</comment>
<evidence type="ECO:0000313" key="4">
    <source>
        <dbReference type="Proteomes" id="UP000299102"/>
    </source>
</evidence>
<dbReference type="Proteomes" id="UP000299102">
    <property type="component" value="Unassembled WGS sequence"/>
</dbReference>
<organism evidence="3 4">
    <name type="scientific">Eumeta variegata</name>
    <name type="common">Bagworm moth</name>
    <name type="synonym">Eumeta japonica</name>
    <dbReference type="NCBI Taxonomy" id="151549"/>
    <lineage>
        <taxon>Eukaryota</taxon>
        <taxon>Metazoa</taxon>
        <taxon>Ecdysozoa</taxon>
        <taxon>Arthropoda</taxon>
        <taxon>Hexapoda</taxon>
        <taxon>Insecta</taxon>
        <taxon>Pterygota</taxon>
        <taxon>Neoptera</taxon>
        <taxon>Endopterygota</taxon>
        <taxon>Lepidoptera</taxon>
        <taxon>Glossata</taxon>
        <taxon>Ditrysia</taxon>
        <taxon>Tineoidea</taxon>
        <taxon>Psychidae</taxon>
        <taxon>Oiketicinae</taxon>
        <taxon>Eumeta</taxon>
    </lineage>
</organism>
<protein>
    <submittedName>
        <fullName evidence="3">Myotubularin-related protein 3</fullName>
    </submittedName>
</protein>
<keyword evidence="4" id="KW-1185">Reference proteome</keyword>
<reference evidence="3 4" key="1">
    <citation type="journal article" date="2019" name="Commun. Biol.">
        <title>The bagworm genome reveals a unique fibroin gene that provides high tensile strength.</title>
        <authorList>
            <person name="Kono N."/>
            <person name="Nakamura H."/>
            <person name="Ohtoshi R."/>
            <person name="Tomita M."/>
            <person name="Numata K."/>
            <person name="Arakawa K."/>
        </authorList>
    </citation>
    <scope>NUCLEOTIDE SEQUENCE [LARGE SCALE GENOMIC DNA]</scope>
</reference>
<dbReference type="STRING" id="151549.A0A4C1TG11"/>
<evidence type="ECO:0000256" key="1">
    <source>
        <dbReference type="ARBA" id="ARBA00007471"/>
    </source>
</evidence>
<feature type="domain" description="Myotubularin phosphatase" evidence="2">
    <location>
        <begin position="1"/>
        <end position="39"/>
    </location>
</feature>
<feature type="non-terminal residue" evidence="3">
    <location>
        <position position="492"/>
    </location>
</feature>
<proteinExistence type="inferred from homology"/>
<dbReference type="PROSITE" id="PS51339">
    <property type="entry name" value="PPASE_MYOTUBULARIN"/>
    <property type="match status" value="1"/>
</dbReference>
<dbReference type="OrthoDB" id="10018316at2759"/>
<dbReference type="AlphaFoldDB" id="A0A4C1TG11"/>
<evidence type="ECO:0000313" key="3">
    <source>
        <dbReference type="EMBL" id="GBP12510.1"/>
    </source>
</evidence>
<gene>
    <name evidence="3" type="primary">Mtmr3</name>
    <name evidence="3" type="ORF">EVAR_73999_1</name>
</gene>
<dbReference type="InterPro" id="IPR029021">
    <property type="entry name" value="Prot-tyrosine_phosphatase-like"/>
</dbReference>
<sequence>MPLKKGDLFCVHCSDGWDPLPQIVATAELCLDPYYRTVEKQVPHDLPKSLENSHNGMQCTDNAAAKGITVENHSSLSLNLMQSVEFEDNSPDALLTSCNGSTSANGNANDNTQSMWHGSVNTSTDTLVPVAETKSQNRSKILTPLALNDDTTDAGVSLELKPMTVRSNHIGINATTRSNQLSAINGSNTTVLNPQATISSPLSNNKDEINLNVSNNDNNNASSRDGNGDCISANNNAYVSDNSMEESILILPEHQQLEILFSGKCEMISANVTTSSGSNMTADQLFNPTTTTATTTVALGPSISGNALPFLTAGTSTAAATSVMSSQRRRRTLRLIPSVILLVLAQNNYLSRFSLPGDMRSLPMTPPALTERPQVTISCPDGLAHALSEENIRLHQIVHEHKLREDVLLREIHDMRMALLKKICPNCNNASANTNNDEQVPVVITTATPLQPKSAPQTRLAGYKPQSLFVVPFNLRVAAELIFLKYWLPSQW</sequence>
<dbReference type="SUPFAM" id="SSF52799">
    <property type="entry name" value="(Phosphotyrosine protein) phosphatases II"/>
    <property type="match status" value="1"/>
</dbReference>